<feature type="transmembrane region" description="Helical" evidence="1">
    <location>
        <begin position="263"/>
        <end position="279"/>
    </location>
</feature>
<organism evidence="2 3">
    <name type="scientific">Botrimarina colliarenosi</name>
    <dbReference type="NCBI Taxonomy" id="2528001"/>
    <lineage>
        <taxon>Bacteria</taxon>
        <taxon>Pseudomonadati</taxon>
        <taxon>Planctomycetota</taxon>
        <taxon>Planctomycetia</taxon>
        <taxon>Pirellulales</taxon>
        <taxon>Lacipirellulaceae</taxon>
        <taxon>Botrimarina</taxon>
    </lineage>
</organism>
<feature type="transmembrane region" description="Helical" evidence="1">
    <location>
        <begin position="362"/>
        <end position="381"/>
    </location>
</feature>
<comment type="caution">
    <text evidence="2">The sequence shown here is derived from an EMBL/GenBank/DDBJ whole genome shotgun (WGS) entry which is preliminary data.</text>
</comment>
<evidence type="ECO:0008006" key="4">
    <source>
        <dbReference type="Google" id="ProtNLM"/>
    </source>
</evidence>
<feature type="transmembrane region" description="Helical" evidence="1">
    <location>
        <begin position="224"/>
        <end position="257"/>
    </location>
</feature>
<protein>
    <recommendedName>
        <fullName evidence="4">O-Antigen ligase</fullName>
    </recommendedName>
</protein>
<feature type="transmembrane region" description="Helical" evidence="1">
    <location>
        <begin position="56"/>
        <end position="78"/>
    </location>
</feature>
<dbReference type="RefSeq" id="WP_146444524.1">
    <property type="nucleotide sequence ID" value="NZ_SJPR01000002.1"/>
</dbReference>
<keyword evidence="1" id="KW-0472">Membrane</keyword>
<keyword evidence="3" id="KW-1185">Reference proteome</keyword>
<accession>A0A5C6AE67</accession>
<keyword evidence="1" id="KW-0812">Transmembrane</keyword>
<dbReference type="EMBL" id="SJPR01000002">
    <property type="protein sequence ID" value="TWT97598.1"/>
    <property type="molecule type" value="Genomic_DNA"/>
</dbReference>
<feature type="transmembrane region" description="Helical" evidence="1">
    <location>
        <begin position="32"/>
        <end position="50"/>
    </location>
</feature>
<dbReference type="AlphaFoldDB" id="A0A5C6AE67"/>
<proteinExistence type="predicted"/>
<name>A0A5C6AE67_9BACT</name>
<feature type="transmembrane region" description="Helical" evidence="1">
    <location>
        <begin position="6"/>
        <end position="25"/>
    </location>
</feature>
<keyword evidence="1" id="KW-1133">Transmembrane helix</keyword>
<dbReference type="Proteomes" id="UP000317421">
    <property type="component" value="Unassembled WGS sequence"/>
</dbReference>
<sequence length="482" mass="52482">MSPTVNIALFGIVPLAVVLCGSLSARAGILSTLLCGWLFLPIAKLSIVGIPDYDKLVATNLAILLGCVLFHSGPLLALRPKWCDLPLALWCLAPSLSSLANDLGAYDALSVGVRQVLVWAIPYVVGRAYFGSNIGMRDLATALIVGGLVYVPFCLAEVRLSPQLHNMVYGYQQNQFWRNIRFDGFRPIVFMQSGLMVGTWMAASSVVAIWSWVTGRTRVMSLSWPLVCVTLVVTTVLCKALYAILLMLVAVGLLAVLRKVRTTVPLVLLLLSVPTYMILRTTQAVRADSVSTFAVPLFGADRAQSLEARLLQEDALQKHVEDRLAFGWGGWRRSWPKDPYTGDFELRGLDGLWTIVLGENGCYGLFTLFLFLLTPVALMLARFDANELNRDDYGAAAALSVSLLLFACDCLLNGMLNPFYLVIAGGLAALQPQTEPAVASADAATIAPPRQLVRSLRWSRPTLPHLVDASDRRRSPGSETSA</sequence>
<evidence type="ECO:0000313" key="3">
    <source>
        <dbReference type="Proteomes" id="UP000317421"/>
    </source>
</evidence>
<evidence type="ECO:0000256" key="1">
    <source>
        <dbReference type="SAM" id="Phobius"/>
    </source>
</evidence>
<evidence type="ECO:0000313" key="2">
    <source>
        <dbReference type="EMBL" id="TWT97598.1"/>
    </source>
</evidence>
<feature type="transmembrane region" description="Helical" evidence="1">
    <location>
        <begin position="393"/>
        <end position="412"/>
    </location>
</feature>
<dbReference type="OrthoDB" id="9766798at2"/>
<reference evidence="2 3" key="1">
    <citation type="submission" date="2019-02" db="EMBL/GenBank/DDBJ databases">
        <title>Deep-cultivation of Planctomycetes and their phenomic and genomic characterization uncovers novel biology.</title>
        <authorList>
            <person name="Wiegand S."/>
            <person name="Jogler M."/>
            <person name="Boedeker C."/>
            <person name="Pinto D."/>
            <person name="Vollmers J."/>
            <person name="Rivas-Marin E."/>
            <person name="Kohn T."/>
            <person name="Peeters S.H."/>
            <person name="Heuer A."/>
            <person name="Rast P."/>
            <person name="Oberbeckmann S."/>
            <person name="Bunk B."/>
            <person name="Jeske O."/>
            <person name="Meyerdierks A."/>
            <person name="Storesund J.E."/>
            <person name="Kallscheuer N."/>
            <person name="Luecker S."/>
            <person name="Lage O.M."/>
            <person name="Pohl T."/>
            <person name="Merkel B.J."/>
            <person name="Hornburger P."/>
            <person name="Mueller R.-W."/>
            <person name="Bruemmer F."/>
            <person name="Labrenz M."/>
            <person name="Spormann A.M."/>
            <person name="Op Den Camp H."/>
            <person name="Overmann J."/>
            <person name="Amann R."/>
            <person name="Jetten M.S.M."/>
            <person name="Mascher T."/>
            <person name="Medema M.H."/>
            <person name="Devos D.P."/>
            <person name="Kaster A.-K."/>
            <person name="Ovreas L."/>
            <person name="Rohde M."/>
            <person name="Galperin M.Y."/>
            <person name="Jogler C."/>
        </authorList>
    </citation>
    <scope>NUCLEOTIDE SEQUENCE [LARGE SCALE GENOMIC DNA]</scope>
    <source>
        <strain evidence="2 3">Pla108</strain>
    </source>
</reference>
<feature type="transmembrane region" description="Helical" evidence="1">
    <location>
        <begin position="112"/>
        <end position="130"/>
    </location>
</feature>
<gene>
    <name evidence="2" type="ORF">Pla108_17500</name>
</gene>
<feature type="transmembrane region" description="Helical" evidence="1">
    <location>
        <begin position="142"/>
        <end position="160"/>
    </location>
</feature>
<feature type="transmembrane region" description="Helical" evidence="1">
    <location>
        <begin position="188"/>
        <end position="212"/>
    </location>
</feature>